<dbReference type="GO" id="GO:0003677">
    <property type="term" value="F:DNA binding"/>
    <property type="evidence" value="ECO:0007669"/>
    <property type="project" value="UniProtKB-KW"/>
</dbReference>
<sequence length="143" mass="16309">MDNSNLKFQGAEAISMFCRLNINAKRNLPVRPGEMGLLILIVKNENHITPVMAADFFKVSKPMIATMVKSLLKQGYIKKIPSKEDKRSFIISPEEKAVELVNSTYAEYIRLIELLLKGMGEKKYIKFINLMEEANEILMEGKN</sequence>
<dbReference type="InterPro" id="IPR036390">
    <property type="entry name" value="WH_DNA-bd_sf"/>
</dbReference>
<organism evidence="5">
    <name type="scientific">bioreactor metagenome</name>
    <dbReference type="NCBI Taxonomy" id="1076179"/>
    <lineage>
        <taxon>unclassified sequences</taxon>
        <taxon>metagenomes</taxon>
        <taxon>ecological metagenomes</taxon>
    </lineage>
</organism>
<evidence type="ECO:0000256" key="3">
    <source>
        <dbReference type="ARBA" id="ARBA00023163"/>
    </source>
</evidence>
<dbReference type="InterPro" id="IPR036388">
    <property type="entry name" value="WH-like_DNA-bd_sf"/>
</dbReference>
<protein>
    <recommendedName>
        <fullName evidence="4">HTH marR-type domain-containing protein</fullName>
    </recommendedName>
</protein>
<evidence type="ECO:0000259" key="4">
    <source>
        <dbReference type="PROSITE" id="PS50995"/>
    </source>
</evidence>
<keyword evidence="2" id="KW-0238">DNA-binding</keyword>
<dbReference type="Gene3D" id="1.10.10.10">
    <property type="entry name" value="Winged helix-like DNA-binding domain superfamily/Winged helix DNA-binding domain"/>
    <property type="match status" value="1"/>
</dbReference>
<dbReference type="SUPFAM" id="SSF46785">
    <property type="entry name" value="Winged helix' DNA-binding domain"/>
    <property type="match status" value="1"/>
</dbReference>
<dbReference type="PROSITE" id="PS50995">
    <property type="entry name" value="HTH_MARR_2"/>
    <property type="match status" value="1"/>
</dbReference>
<dbReference type="GO" id="GO:0003700">
    <property type="term" value="F:DNA-binding transcription factor activity"/>
    <property type="evidence" value="ECO:0007669"/>
    <property type="project" value="InterPro"/>
</dbReference>
<evidence type="ECO:0000256" key="2">
    <source>
        <dbReference type="ARBA" id="ARBA00023125"/>
    </source>
</evidence>
<comment type="caution">
    <text evidence="5">The sequence shown here is derived from an EMBL/GenBank/DDBJ whole genome shotgun (WGS) entry which is preliminary data.</text>
</comment>
<dbReference type="PANTHER" id="PTHR42756:SF1">
    <property type="entry name" value="TRANSCRIPTIONAL REPRESSOR OF EMRAB OPERON"/>
    <property type="match status" value="1"/>
</dbReference>
<evidence type="ECO:0000313" key="5">
    <source>
        <dbReference type="EMBL" id="MPM62861.1"/>
    </source>
</evidence>
<proteinExistence type="predicted"/>
<keyword evidence="3" id="KW-0804">Transcription</keyword>
<dbReference type="SMART" id="SM00347">
    <property type="entry name" value="HTH_MARR"/>
    <property type="match status" value="1"/>
</dbReference>
<feature type="domain" description="HTH marR-type" evidence="4">
    <location>
        <begin position="1"/>
        <end position="136"/>
    </location>
</feature>
<gene>
    <name evidence="5" type="ORF">SDC9_109739</name>
</gene>
<accession>A0A645BDZ1</accession>
<dbReference type="InterPro" id="IPR000835">
    <property type="entry name" value="HTH_MarR-typ"/>
</dbReference>
<reference evidence="5" key="1">
    <citation type="submission" date="2019-08" db="EMBL/GenBank/DDBJ databases">
        <authorList>
            <person name="Kucharzyk K."/>
            <person name="Murdoch R.W."/>
            <person name="Higgins S."/>
            <person name="Loffler F."/>
        </authorList>
    </citation>
    <scope>NUCLEOTIDE SEQUENCE</scope>
</reference>
<keyword evidence="1" id="KW-0805">Transcription regulation</keyword>
<evidence type="ECO:0000256" key="1">
    <source>
        <dbReference type="ARBA" id="ARBA00023015"/>
    </source>
</evidence>
<dbReference type="AlphaFoldDB" id="A0A645BDZ1"/>
<dbReference type="Pfam" id="PF01047">
    <property type="entry name" value="MarR"/>
    <property type="match status" value="1"/>
</dbReference>
<dbReference type="EMBL" id="VSSQ01019084">
    <property type="protein sequence ID" value="MPM62861.1"/>
    <property type="molecule type" value="Genomic_DNA"/>
</dbReference>
<name>A0A645BDZ1_9ZZZZ</name>
<dbReference type="PANTHER" id="PTHR42756">
    <property type="entry name" value="TRANSCRIPTIONAL REGULATOR, MARR"/>
    <property type="match status" value="1"/>
</dbReference>